<dbReference type="GO" id="GO:0000813">
    <property type="term" value="C:ESCRT I complex"/>
    <property type="evidence" value="ECO:0007669"/>
    <property type="project" value="UniProtKB-ARBA"/>
</dbReference>
<dbReference type="EMBL" id="CENE01000015">
    <property type="protein sequence ID" value="CEQ41559.1"/>
    <property type="molecule type" value="Genomic_DNA"/>
</dbReference>
<comment type="subcellular location">
    <subcellularLocation>
        <location evidence="1">Endosome</location>
    </subcellularLocation>
</comment>
<dbReference type="PANTHER" id="PTHR13678">
    <property type="entry name" value="VACUOLAR PROTEIN SORTING-ASSOCIATED PROTEIN 37"/>
    <property type="match status" value="1"/>
</dbReference>
<keyword evidence="10" id="KW-1185">Reference proteome</keyword>
<evidence type="ECO:0000256" key="5">
    <source>
        <dbReference type="ARBA" id="ARBA00022927"/>
    </source>
</evidence>
<dbReference type="InterPro" id="IPR009851">
    <property type="entry name" value="Mod_r"/>
</dbReference>
<dbReference type="Gene3D" id="1.10.287.660">
    <property type="entry name" value="Helix hairpin bin"/>
    <property type="match status" value="1"/>
</dbReference>
<protein>
    <submittedName>
        <fullName evidence="9">SPOSA6832_03287-mRNA-1:cds</fullName>
    </submittedName>
</protein>
<evidence type="ECO:0000259" key="8">
    <source>
        <dbReference type="PROSITE" id="PS51314"/>
    </source>
</evidence>
<dbReference type="Pfam" id="PF07200">
    <property type="entry name" value="Mod_r"/>
    <property type="match status" value="1"/>
</dbReference>
<proteinExistence type="inferred from homology"/>
<dbReference type="Proteomes" id="UP000243876">
    <property type="component" value="Unassembled WGS sequence"/>
</dbReference>
<keyword evidence="5 6" id="KW-0653">Protein transport</keyword>
<feature type="compositionally biased region" description="Pro residues" evidence="7">
    <location>
        <begin position="1"/>
        <end position="10"/>
    </location>
</feature>
<evidence type="ECO:0000256" key="2">
    <source>
        <dbReference type="ARBA" id="ARBA00007617"/>
    </source>
</evidence>
<keyword evidence="4" id="KW-0967">Endosome</keyword>
<comment type="similarity">
    <text evidence="2">Belongs to the VPS37 family.</text>
</comment>
<evidence type="ECO:0000256" key="4">
    <source>
        <dbReference type="ARBA" id="ARBA00022753"/>
    </source>
</evidence>
<dbReference type="OrthoDB" id="10260857at2759"/>
<feature type="compositionally biased region" description="Low complexity" evidence="7">
    <location>
        <begin position="26"/>
        <end position="37"/>
    </location>
</feature>
<dbReference type="AlphaFoldDB" id="A0A0D6ENL0"/>
<evidence type="ECO:0000256" key="7">
    <source>
        <dbReference type="SAM" id="MobiDB-lite"/>
    </source>
</evidence>
<evidence type="ECO:0000256" key="1">
    <source>
        <dbReference type="ARBA" id="ARBA00004177"/>
    </source>
</evidence>
<dbReference type="GO" id="GO:0043162">
    <property type="term" value="P:ubiquitin-dependent protein catabolic process via the multivesicular body sorting pathway"/>
    <property type="evidence" value="ECO:0007669"/>
    <property type="project" value="UniProtKB-ARBA"/>
</dbReference>
<organism evidence="9 10">
    <name type="scientific">Sporidiobolus salmonicolor</name>
    <name type="common">Yeast-like fungus</name>
    <name type="synonym">Sporobolomyces salmonicolor</name>
    <dbReference type="NCBI Taxonomy" id="5005"/>
    <lineage>
        <taxon>Eukaryota</taxon>
        <taxon>Fungi</taxon>
        <taxon>Dikarya</taxon>
        <taxon>Basidiomycota</taxon>
        <taxon>Pucciniomycotina</taxon>
        <taxon>Microbotryomycetes</taxon>
        <taxon>Sporidiobolales</taxon>
        <taxon>Sporidiobolaceae</taxon>
        <taxon>Sporobolomyces</taxon>
    </lineage>
</organism>
<keyword evidence="3 6" id="KW-0813">Transport</keyword>
<evidence type="ECO:0000313" key="9">
    <source>
        <dbReference type="EMBL" id="CEQ41559.1"/>
    </source>
</evidence>
<dbReference type="GO" id="GO:0006623">
    <property type="term" value="P:protein targeting to vacuole"/>
    <property type="evidence" value="ECO:0007669"/>
    <property type="project" value="TreeGrafter"/>
</dbReference>
<accession>A0A0D6ENL0</accession>
<dbReference type="SUPFAM" id="SSF140111">
    <property type="entry name" value="Endosomal sorting complex assembly domain"/>
    <property type="match status" value="1"/>
</dbReference>
<feature type="region of interest" description="Disordered" evidence="7">
    <location>
        <begin position="1"/>
        <end position="47"/>
    </location>
</feature>
<evidence type="ECO:0000313" key="10">
    <source>
        <dbReference type="Proteomes" id="UP000243876"/>
    </source>
</evidence>
<dbReference type="InterPro" id="IPR037202">
    <property type="entry name" value="ESCRT_assembly_dom"/>
</dbReference>
<dbReference type="PROSITE" id="PS51314">
    <property type="entry name" value="VPS37_C"/>
    <property type="match status" value="1"/>
</dbReference>
<dbReference type="GO" id="GO:0006612">
    <property type="term" value="P:protein targeting to membrane"/>
    <property type="evidence" value="ECO:0007669"/>
    <property type="project" value="TreeGrafter"/>
</dbReference>
<dbReference type="PANTHER" id="PTHR13678:SF2">
    <property type="entry name" value="VACUOLAR PROTEIN SORTING-ASSOCIATED PROTEIN 37A"/>
    <property type="match status" value="1"/>
</dbReference>
<gene>
    <name evidence="9" type="primary">SPOSA6832_03287</name>
</gene>
<feature type="domain" description="VPS37 C-terminal" evidence="8">
    <location>
        <begin position="128"/>
        <end position="212"/>
    </location>
</feature>
<reference evidence="10" key="1">
    <citation type="submission" date="2015-02" db="EMBL/GenBank/DDBJ databases">
        <authorList>
            <person name="Gon?alves P."/>
        </authorList>
    </citation>
    <scope>NUCLEOTIDE SEQUENCE [LARGE SCALE GENOMIC DNA]</scope>
</reference>
<evidence type="ECO:0000256" key="3">
    <source>
        <dbReference type="ARBA" id="ARBA00022448"/>
    </source>
</evidence>
<name>A0A0D6ENL0_SPOSA</name>
<evidence type="ECO:0000256" key="6">
    <source>
        <dbReference type="PROSITE-ProRule" id="PRU00646"/>
    </source>
</evidence>
<sequence>MSSLPPPSPNPRFSTLASPPRPPPSSSSALAFASPSSRPDPPIDDALARDFPDVAQLSREDLQLLLEDPAYFDAYFNTMPEALALHRQVESATRRNLELADQSQAMKPELDRLRHETEALFTEATDLKLRWSYLDQAQHDAYKRFSPVAQLARYRAAATAQEHLCDSLVSSFLDGAGDEESFVKQYREVRKVHHKRQIGLQKWEEGKVVWET</sequence>
<dbReference type="InterPro" id="IPR029012">
    <property type="entry name" value="Helix_hairpin_bin_sf"/>
</dbReference>